<evidence type="ECO:0000313" key="3">
    <source>
        <dbReference type="Proteomes" id="UP000321328"/>
    </source>
</evidence>
<protein>
    <recommendedName>
        <fullName evidence="4">Holin</fullName>
    </recommendedName>
</protein>
<keyword evidence="1" id="KW-0812">Transmembrane</keyword>
<keyword evidence="3" id="KW-1185">Reference proteome</keyword>
<reference evidence="2 3" key="1">
    <citation type="submission" date="2019-07" db="EMBL/GenBank/DDBJ databases">
        <title>Whole genome shotgun sequence of Pseudonocardia asaccharolytica NBRC 16224.</title>
        <authorList>
            <person name="Hosoyama A."/>
            <person name="Uohara A."/>
            <person name="Ohji S."/>
            <person name="Ichikawa N."/>
        </authorList>
    </citation>
    <scope>NUCLEOTIDE SEQUENCE [LARGE SCALE GENOMIC DNA]</scope>
    <source>
        <strain evidence="2 3">NBRC 16224</strain>
    </source>
</reference>
<dbReference type="STRING" id="1123024.GCA_000423625_03036"/>
<name>A0A511D2B3_9PSEU</name>
<accession>A0A511D2B3</accession>
<evidence type="ECO:0000256" key="1">
    <source>
        <dbReference type="SAM" id="Phobius"/>
    </source>
</evidence>
<keyword evidence="1" id="KW-1133">Transmembrane helix</keyword>
<dbReference type="Proteomes" id="UP000321328">
    <property type="component" value="Unassembled WGS sequence"/>
</dbReference>
<comment type="caution">
    <text evidence="2">The sequence shown here is derived from an EMBL/GenBank/DDBJ whole genome shotgun (WGS) entry which is preliminary data.</text>
</comment>
<organism evidence="2 3">
    <name type="scientific">Pseudonocardia asaccharolytica DSM 44247 = NBRC 16224</name>
    <dbReference type="NCBI Taxonomy" id="1123024"/>
    <lineage>
        <taxon>Bacteria</taxon>
        <taxon>Bacillati</taxon>
        <taxon>Actinomycetota</taxon>
        <taxon>Actinomycetes</taxon>
        <taxon>Pseudonocardiales</taxon>
        <taxon>Pseudonocardiaceae</taxon>
        <taxon>Pseudonocardia</taxon>
    </lineage>
</organism>
<evidence type="ECO:0008006" key="4">
    <source>
        <dbReference type="Google" id="ProtNLM"/>
    </source>
</evidence>
<feature type="transmembrane region" description="Helical" evidence="1">
    <location>
        <begin position="56"/>
        <end position="77"/>
    </location>
</feature>
<sequence length="83" mass="8663">MGEHSWVGDDAPDHAPPAVVEAKVWASTLVTLAASVGVALLNAVQDQPTLLGGLPPWLQTLLLALVPPLLAFVAGYAKRSNRV</sequence>
<keyword evidence="1" id="KW-0472">Membrane</keyword>
<proteinExistence type="predicted"/>
<gene>
    <name evidence="2" type="ORF">PA7_15410</name>
</gene>
<dbReference type="AlphaFoldDB" id="A0A511D2B3"/>
<dbReference type="RefSeq" id="WP_037057421.1">
    <property type="nucleotide sequence ID" value="NZ_AUII01000013.1"/>
</dbReference>
<dbReference type="EMBL" id="BJVI01000011">
    <property type="protein sequence ID" value="GEL17704.1"/>
    <property type="molecule type" value="Genomic_DNA"/>
</dbReference>
<evidence type="ECO:0000313" key="2">
    <source>
        <dbReference type="EMBL" id="GEL17704.1"/>
    </source>
</evidence>